<evidence type="ECO:0000313" key="6">
    <source>
        <dbReference type="Proteomes" id="UP000191040"/>
    </source>
</evidence>
<dbReference type="OrthoDB" id="370725at2"/>
<dbReference type="PANTHER" id="PTHR30563:SF0">
    <property type="entry name" value="DNA RECOMBINATION PROTEIN RMUC"/>
    <property type="match status" value="1"/>
</dbReference>
<sequence length="358" mass="39476">MATFPSLTALLVLLLVAGLAGALGYLLGTRTRTASAHDVEIATAATSRAVAPVRESLDRFDSRLRDLESSRIEWHAQLREQVESVRVTGEALRRETASLSTALRRPEVRGRWGEMHLRRTAELAGMTQHCDFDLQVTTDDGRLRPDMVVRLVGGRDIVVDAKVPLDAFLDATASDDPDVREAHLDRHARQLRAHVDQLAAKSYWRQFDAAPQFVVLFVPGESFLSAALEADTGLLEHAAERQVVLASPTTLVALLRTVALAWTQESLAENAREIHRVASELYERLGTVAGHVDKLGSSLERAVRSYNDTVASVESRLLVSARRLHDLKVDDAPPFHPRVIEATPRVMTAPELLDELSS</sequence>
<dbReference type="AlphaFoldDB" id="A0A1T4YSM4"/>
<evidence type="ECO:0000313" key="5">
    <source>
        <dbReference type="EMBL" id="SKB04730.1"/>
    </source>
</evidence>
<comment type="similarity">
    <text evidence="2">Belongs to the RmuC family.</text>
</comment>
<dbReference type="Pfam" id="PF02646">
    <property type="entry name" value="RmuC"/>
    <property type="match status" value="1"/>
</dbReference>
<comment type="function">
    <text evidence="1">Involved in DNA recombination.</text>
</comment>
<dbReference type="STRING" id="1736691.SAMN06295964_0684"/>
<organism evidence="5 6">
    <name type="scientific">Aeromicrobium choanae</name>
    <dbReference type="NCBI Taxonomy" id="1736691"/>
    <lineage>
        <taxon>Bacteria</taxon>
        <taxon>Bacillati</taxon>
        <taxon>Actinomycetota</taxon>
        <taxon>Actinomycetes</taxon>
        <taxon>Propionibacteriales</taxon>
        <taxon>Nocardioidaceae</taxon>
        <taxon>Aeromicrobium</taxon>
    </lineage>
</organism>
<keyword evidence="6" id="KW-1185">Reference proteome</keyword>
<evidence type="ECO:0000256" key="2">
    <source>
        <dbReference type="ARBA" id="ARBA00009840"/>
    </source>
</evidence>
<reference evidence="6" key="1">
    <citation type="submission" date="2017-02" db="EMBL/GenBank/DDBJ databases">
        <authorList>
            <person name="Varghese N."/>
            <person name="Submissions S."/>
        </authorList>
    </citation>
    <scope>NUCLEOTIDE SEQUENCE [LARGE SCALE GENOMIC DNA]</scope>
    <source>
        <strain evidence="6">9H-4</strain>
    </source>
</reference>
<evidence type="ECO:0000256" key="4">
    <source>
        <dbReference type="ARBA" id="ARBA00023172"/>
    </source>
</evidence>
<evidence type="ECO:0000256" key="1">
    <source>
        <dbReference type="ARBA" id="ARBA00003416"/>
    </source>
</evidence>
<dbReference type="PANTHER" id="PTHR30563">
    <property type="entry name" value="DNA RECOMBINATION PROTEIN RMUC"/>
    <property type="match status" value="1"/>
</dbReference>
<dbReference type="Proteomes" id="UP000191040">
    <property type="component" value="Chromosome I"/>
</dbReference>
<proteinExistence type="inferred from homology"/>
<gene>
    <name evidence="5" type="ORF">SAMN06295964_0684</name>
</gene>
<dbReference type="EMBL" id="LT796768">
    <property type="protein sequence ID" value="SKB04730.1"/>
    <property type="molecule type" value="Genomic_DNA"/>
</dbReference>
<name>A0A1T4YSM4_9ACTN</name>
<dbReference type="RefSeq" id="WP_078698848.1">
    <property type="nucleotide sequence ID" value="NZ_LT796768.1"/>
</dbReference>
<dbReference type="InterPro" id="IPR003798">
    <property type="entry name" value="DNA_recombination_RmuC"/>
</dbReference>
<protein>
    <submittedName>
        <fullName evidence="5">DNA recombination protein RmuC</fullName>
    </submittedName>
</protein>
<accession>A0A1T4YSM4</accession>
<keyword evidence="3" id="KW-0175">Coiled coil</keyword>
<dbReference type="GO" id="GO:0006310">
    <property type="term" value="P:DNA recombination"/>
    <property type="evidence" value="ECO:0007669"/>
    <property type="project" value="UniProtKB-KW"/>
</dbReference>
<evidence type="ECO:0000256" key="3">
    <source>
        <dbReference type="ARBA" id="ARBA00023054"/>
    </source>
</evidence>
<keyword evidence="4" id="KW-0233">DNA recombination</keyword>